<dbReference type="PANTHER" id="PTHR21366">
    <property type="entry name" value="GLYOXALASE FAMILY PROTEIN"/>
    <property type="match status" value="1"/>
</dbReference>
<dbReference type="GO" id="GO:0051213">
    <property type="term" value="F:dioxygenase activity"/>
    <property type="evidence" value="ECO:0007669"/>
    <property type="project" value="UniProtKB-KW"/>
</dbReference>
<organism evidence="2 3">
    <name type="scientific">Pseudonocardia asaccharolytica DSM 44247 = NBRC 16224</name>
    <dbReference type="NCBI Taxonomy" id="1123024"/>
    <lineage>
        <taxon>Bacteria</taxon>
        <taxon>Bacillati</taxon>
        <taxon>Actinomycetota</taxon>
        <taxon>Actinomycetes</taxon>
        <taxon>Pseudonocardiales</taxon>
        <taxon>Pseudonocardiaceae</taxon>
        <taxon>Pseudonocardia</taxon>
    </lineage>
</organism>
<dbReference type="Gene3D" id="3.10.180.10">
    <property type="entry name" value="2,3-Dihydroxybiphenyl 1,2-Dioxygenase, domain 1"/>
    <property type="match status" value="2"/>
</dbReference>
<keyword evidence="2" id="KW-0560">Oxidoreductase</keyword>
<comment type="caution">
    <text evidence="2">The sequence shown here is derived from an EMBL/GenBank/DDBJ whole genome shotgun (WGS) entry which is preliminary data.</text>
</comment>
<dbReference type="Proteomes" id="UP000321328">
    <property type="component" value="Unassembled WGS sequence"/>
</dbReference>
<dbReference type="InterPro" id="IPR029068">
    <property type="entry name" value="Glyas_Bleomycin-R_OHBP_Dase"/>
</dbReference>
<dbReference type="EMBL" id="BJVI01000048">
    <property type="protein sequence ID" value="GEL19852.1"/>
    <property type="molecule type" value="Genomic_DNA"/>
</dbReference>
<dbReference type="SUPFAM" id="SSF54593">
    <property type="entry name" value="Glyoxalase/Bleomycin resistance protein/Dihydroxybiphenyl dioxygenase"/>
    <property type="match status" value="1"/>
</dbReference>
<feature type="domain" description="VOC" evidence="1">
    <location>
        <begin position="144"/>
        <end position="264"/>
    </location>
</feature>
<evidence type="ECO:0000259" key="1">
    <source>
        <dbReference type="PROSITE" id="PS51819"/>
    </source>
</evidence>
<dbReference type="AlphaFoldDB" id="A0A511D4Y6"/>
<gene>
    <name evidence="2" type="ORF">PA7_36890</name>
</gene>
<accession>A0A511D4Y6</accession>
<keyword evidence="2" id="KW-0223">Dioxygenase</keyword>
<proteinExistence type="predicted"/>
<evidence type="ECO:0000313" key="2">
    <source>
        <dbReference type="EMBL" id="GEL19852.1"/>
    </source>
</evidence>
<dbReference type="PANTHER" id="PTHR21366:SF14">
    <property type="entry name" value="GLYOXALASE DOMAIN-CONTAINING PROTEIN 5"/>
    <property type="match status" value="1"/>
</dbReference>
<dbReference type="Pfam" id="PF00903">
    <property type="entry name" value="Glyoxalase"/>
    <property type="match status" value="2"/>
</dbReference>
<dbReference type="InterPro" id="IPR004360">
    <property type="entry name" value="Glyas_Fos-R_dOase_dom"/>
</dbReference>
<sequence>MGISRLGSVAFDCVDVAAVAHVLVDLFGLEPLPRNDAADPLYLRLDEHHHRIALHPAPTDGIHAIAWEVDTPEELGRLRARLLDRGIAVEEVPQPDAEQRHVVAAIRFHDPEGFPTEIVYGPTIDHRPVRLTGPIGGFVTGELGLGHVVYMCKDYPDAVDFYVHTLGFSLSDYIVWAGADATFLHCNPRHHSLALMNECFDFTGGDFNHLMLEVRDIDDVGRAYEIAKAEGLPFIMDYGRHTNDEVTSFYVTLPGGFGLEIGAGGLLVDEEKWQVRSYTSPSRWGHQLVG</sequence>
<feature type="domain" description="VOC" evidence="1">
    <location>
        <begin position="5"/>
        <end position="121"/>
    </location>
</feature>
<dbReference type="OrthoDB" id="6909416at2"/>
<reference evidence="2 3" key="1">
    <citation type="submission" date="2019-07" db="EMBL/GenBank/DDBJ databases">
        <title>Whole genome shotgun sequence of Pseudonocardia asaccharolytica NBRC 16224.</title>
        <authorList>
            <person name="Hosoyama A."/>
            <person name="Uohara A."/>
            <person name="Ohji S."/>
            <person name="Ichikawa N."/>
        </authorList>
    </citation>
    <scope>NUCLEOTIDE SEQUENCE [LARGE SCALE GENOMIC DNA]</scope>
    <source>
        <strain evidence="2 3">NBRC 16224</strain>
    </source>
</reference>
<dbReference type="InterPro" id="IPR037523">
    <property type="entry name" value="VOC_core"/>
</dbReference>
<dbReference type="RefSeq" id="WP_028931576.1">
    <property type="nucleotide sequence ID" value="NZ_AUII01000031.1"/>
</dbReference>
<dbReference type="CDD" id="cd07237">
    <property type="entry name" value="BphC1-RGP6_C_like"/>
    <property type="match status" value="1"/>
</dbReference>
<dbReference type="InterPro" id="IPR050383">
    <property type="entry name" value="GlyoxalaseI/FosfomycinResist"/>
</dbReference>
<protein>
    <submittedName>
        <fullName evidence="2">Biphenyl-2,3-diol 1,2-dioxygenase</fullName>
    </submittedName>
</protein>
<name>A0A511D4Y6_9PSEU</name>
<dbReference type="PROSITE" id="PS51819">
    <property type="entry name" value="VOC"/>
    <property type="match status" value="2"/>
</dbReference>
<keyword evidence="3" id="KW-1185">Reference proteome</keyword>
<evidence type="ECO:0000313" key="3">
    <source>
        <dbReference type="Proteomes" id="UP000321328"/>
    </source>
</evidence>
<dbReference type="STRING" id="1123024.GCA_000423625_04330"/>
<dbReference type="CDD" id="cd07252">
    <property type="entry name" value="BphC1-RGP6_N_like"/>
    <property type="match status" value="1"/>
</dbReference>